<dbReference type="GO" id="GO:0106361">
    <property type="term" value="F:protein-arginine rhamnosyltransferase activity"/>
    <property type="evidence" value="ECO:0007669"/>
    <property type="project" value="InterPro"/>
</dbReference>
<evidence type="ECO:0000256" key="1">
    <source>
        <dbReference type="ARBA" id="ARBA00022676"/>
    </source>
</evidence>
<proteinExistence type="inferred from homology"/>
<dbReference type="InterPro" id="IPR016633">
    <property type="entry name" value="EarP"/>
</dbReference>
<evidence type="ECO:0000256" key="3">
    <source>
        <dbReference type="ARBA" id="ARBA00024303"/>
    </source>
</evidence>
<protein>
    <recommendedName>
        <fullName evidence="5">Protein-arginine rhamnosyltransferase</fullName>
    </recommendedName>
    <alternativeName>
        <fullName evidence="6">EF-P arginine rhamnosyltransferase</fullName>
    </alternativeName>
</protein>
<sequence length="64" mass="7311">PEAAQAVNHFWQSWNTGCDLSESWQALTGHWAQIEKHAERWCQQQAAQTDLATALVQFYKEAGH</sequence>
<evidence type="ECO:0000256" key="4">
    <source>
        <dbReference type="ARBA" id="ARBA00024346"/>
    </source>
</evidence>
<evidence type="ECO:0000256" key="6">
    <source>
        <dbReference type="ARBA" id="ARBA00030025"/>
    </source>
</evidence>
<feature type="non-terminal residue" evidence="8">
    <location>
        <position position="1"/>
    </location>
</feature>
<comment type="caution">
    <text evidence="8">The sequence shown here is derived from an EMBL/GenBank/DDBJ whole genome shotgun (WGS) entry which is preliminary data.</text>
</comment>
<organism evidence="8 9">
    <name type="scientific">Pseudomonas syringae pv. actinidiae ICMP 19096</name>
    <dbReference type="NCBI Taxonomy" id="1194405"/>
    <lineage>
        <taxon>Bacteria</taxon>
        <taxon>Pseudomonadati</taxon>
        <taxon>Pseudomonadota</taxon>
        <taxon>Gammaproteobacteria</taxon>
        <taxon>Pseudomonadales</taxon>
        <taxon>Pseudomonadaceae</taxon>
        <taxon>Pseudomonas</taxon>
        <taxon>Pseudomonas syringae</taxon>
    </lineage>
</organism>
<evidence type="ECO:0000256" key="2">
    <source>
        <dbReference type="ARBA" id="ARBA00022679"/>
    </source>
</evidence>
<comment type="similarity">
    <text evidence="4">Belongs to the glycosyltransferase 104 family.</text>
</comment>
<gene>
    <name evidence="8" type="ORF">A245_28131</name>
</gene>
<evidence type="ECO:0000256" key="5">
    <source>
        <dbReference type="ARBA" id="ARBA00024416"/>
    </source>
</evidence>
<reference evidence="8 9" key="1">
    <citation type="journal article" date="2013" name="PLoS Pathog.">
        <title>Genomic analysis of the Kiwifruit pathogen Pseudomonas syringae pv. actinidiae provides insight into the origins of an emergent plant disease.</title>
        <authorList>
            <person name="McCann H.C."/>
            <person name="Rikkerink E.H."/>
            <person name="Bertels F."/>
            <person name="Fiers M."/>
            <person name="Lu A."/>
            <person name="Rees-George J."/>
            <person name="Andersen M.T."/>
            <person name="Gleave A.P."/>
            <person name="Haubold B."/>
            <person name="Wohlers M.W."/>
            <person name="Guttman D.S."/>
            <person name="Wang P.W."/>
            <person name="Straub C."/>
            <person name="Vanneste J.L."/>
            <person name="Rainey P.B."/>
            <person name="Templeton M.D."/>
        </authorList>
    </citation>
    <scope>NUCLEOTIDE SEQUENCE [LARGE SCALE GENOMIC DNA]</scope>
    <source>
        <strain evidence="8 9">ICMP 19096</strain>
    </source>
</reference>
<dbReference type="AlphaFoldDB" id="A0A656JSF9"/>
<comment type="catalytic activity">
    <reaction evidence="7">
        <text>dTDP-beta-L-rhamnose + L-arginyl-[protein] = N(omega)-(alpha-L-rhamnosyl)-L-arginyl-[protein] + dTDP + H(+)</text>
        <dbReference type="Rhea" id="RHEA:66692"/>
        <dbReference type="Rhea" id="RHEA-COMP:10532"/>
        <dbReference type="Rhea" id="RHEA-COMP:17096"/>
        <dbReference type="ChEBI" id="CHEBI:15378"/>
        <dbReference type="ChEBI" id="CHEBI:29965"/>
        <dbReference type="ChEBI" id="CHEBI:57510"/>
        <dbReference type="ChEBI" id="CHEBI:58369"/>
        <dbReference type="ChEBI" id="CHEBI:167445"/>
    </reaction>
    <physiologicalReaction direction="left-to-right" evidence="7">
        <dbReference type="Rhea" id="RHEA:66693"/>
    </physiologicalReaction>
</comment>
<evidence type="ECO:0000313" key="8">
    <source>
        <dbReference type="EMBL" id="EPN49594.1"/>
    </source>
</evidence>
<name>A0A656JSF9_PSESF</name>
<comment type="function">
    <text evidence="3">Protein-arginine rhamnosyltransferase that catalyzes the transfer of a single rhamnose to elongation factor P (EF-P) on 'Lys-32', a modification required for EF-P-dependent rescue of polyproline stalled ribosomes.</text>
</comment>
<keyword evidence="1" id="KW-0328">Glycosyltransferase</keyword>
<dbReference type="EMBL" id="AOKF01002410">
    <property type="protein sequence ID" value="EPN49594.1"/>
    <property type="molecule type" value="Genomic_DNA"/>
</dbReference>
<dbReference type="Pfam" id="PF10093">
    <property type="entry name" value="EarP"/>
    <property type="match status" value="1"/>
</dbReference>
<keyword evidence="2" id="KW-0808">Transferase</keyword>
<dbReference type="Proteomes" id="UP000018849">
    <property type="component" value="Unassembled WGS sequence"/>
</dbReference>
<accession>A0A656JSF9</accession>
<evidence type="ECO:0000313" key="9">
    <source>
        <dbReference type="Proteomes" id="UP000018849"/>
    </source>
</evidence>
<evidence type="ECO:0000256" key="7">
    <source>
        <dbReference type="ARBA" id="ARBA00048472"/>
    </source>
</evidence>